<dbReference type="SUPFAM" id="SSF50800">
    <property type="entry name" value="PK beta-barrel domain-like"/>
    <property type="match status" value="1"/>
</dbReference>
<gene>
    <name evidence="2" type="primary">marc1_1</name>
    <name evidence="2" type="ORF">FJT64_011104</name>
</gene>
<dbReference type="OrthoDB" id="17255at2759"/>
<dbReference type="Proteomes" id="UP000440578">
    <property type="component" value="Unassembled WGS sequence"/>
</dbReference>
<sequence>MVARPSPLLAAAAGLAVLGAAAAVVVARRRQRRSWTPIGTVRALTLYPLKSGAGQPLQRGRVTLLGLRGGDGVLDRSLAVVCGGKVMDAGTRRRLVLISAEIGAGEVTLSAPEVKSLTVPLPKDGEATMMEVDLNGHPDSGADLGPEAARWLHEFFADGKSYSLMYFLPGAVTPRRTSQLPHPYVHLADPEDAVTYNFVTPLSVICDASIDELNRRLASPVTVHQFRHNIVVGGAAPFDDDDWRLVRVGGAQLRRVKPVHRCGITLVDPNTGERSDAMEPLRTLRTFRLARTAEERRLYKEAPLLGSALAVDQEGDVAVGDTVYVTRD</sequence>
<feature type="domain" description="MOSC" evidence="1">
    <location>
        <begin position="166"/>
        <end position="326"/>
    </location>
</feature>
<dbReference type="PANTHER" id="PTHR14237:SF19">
    <property type="entry name" value="MITOCHONDRIAL AMIDOXIME REDUCING COMPONENT 1"/>
    <property type="match status" value="1"/>
</dbReference>
<dbReference type="Pfam" id="PF03473">
    <property type="entry name" value="MOSC"/>
    <property type="match status" value="1"/>
</dbReference>
<dbReference type="InterPro" id="IPR011037">
    <property type="entry name" value="Pyrv_Knase-like_insert_dom_sf"/>
</dbReference>
<dbReference type="SUPFAM" id="SSF141673">
    <property type="entry name" value="MOSC N-terminal domain-like"/>
    <property type="match status" value="1"/>
</dbReference>
<comment type="caution">
    <text evidence="2">The sequence shown here is derived from an EMBL/GenBank/DDBJ whole genome shotgun (WGS) entry which is preliminary data.</text>
</comment>
<dbReference type="InterPro" id="IPR005303">
    <property type="entry name" value="MOCOS_middle"/>
</dbReference>
<proteinExistence type="predicted"/>
<dbReference type="EMBL" id="VIIS01001934">
    <property type="protein sequence ID" value="KAF0290718.1"/>
    <property type="molecule type" value="Genomic_DNA"/>
</dbReference>
<dbReference type="GO" id="GO:0003824">
    <property type="term" value="F:catalytic activity"/>
    <property type="evidence" value="ECO:0007669"/>
    <property type="project" value="InterPro"/>
</dbReference>
<name>A0A6A4VK26_AMPAM</name>
<protein>
    <submittedName>
        <fullName evidence="2">Mitochondrial amidoxime-reducing component 1</fullName>
    </submittedName>
</protein>
<evidence type="ECO:0000313" key="2">
    <source>
        <dbReference type="EMBL" id="KAF0290718.1"/>
    </source>
</evidence>
<evidence type="ECO:0000259" key="1">
    <source>
        <dbReference type="PROSITE" id="PS51340"/>
    </source>
</evidence>
<dbReference type="GO" id="GO:0030151">
    <property type="term" value="F:molybdenum ion binding"/>
    <property type="evidence" value="ECO:0007669"/>
    <property type="project" value="InterPro"/>
</dbReference>
<reference evidence="2 3" key="1">
    <citation type="submission" date="2019-07" db="EMBL/GenBank/DDBJ databases">
        <title>Draft genome assembly of a fouling barnacle, Amphibalanus amphitrite (Darwin, 1854): The first reference genome for Thecostraca.</title>
        <authorList>
            <person name="Kim W."/>
        </authorList>
    </citation>
    <scope>NUCLEOTIDE SEQUENCE [LARGE SCALE GENOMIC DNA]</scope>
    <source>
        <strain evidence="2">SNU_AA5</strain>
        <tissue evidence="2">Soma without cirri and trophi</tissue>
    </source>
</reference>
<dbReference type="InterPro" id="IPR005302">
    <property type="entry name" value="MoCF_Sase_C"/>
</dbReference>
<dbReference type="GO" id="GO:0030170">
    <property type="term" value="F:pyridoxal phosphate binding"/>
    <property type="evidence" value="ECO:0007669"/>
    <property type="project" value="InterPro"/>
</dbReference>
<keyword evidence="3" id="KW-1185">Reference proteome</keyword>
<organism evidence="2 3">
    <name type="scientific">Amphibalanus amphitrite</name>
    <name type="common">Striped barnacle</name>
    <name type="synonym">Balanus amphitrite</name>
    <dbReference type="NCBI Taxonomy" id="1232801"/>
    <lineage>
        <taxon>Eukaryota</taxon>
        <taxon>Metazoa</taxon>
        <taxon>Ecdysozoa</taxon>
        <taxon>Arthropoda</taxon>
        <taxon>Crustacea</taxon>
        <taxon>Multicrustacea</taxon>
        <taxon>Cirripedia</taxon>
        <taxon>Thoracica</taxon>
        <taxon>Thoracicalcarea</taxon>
        <taxon>Balanomorpha</taxon>
        <taxon>Balanoidea</taxon>
        <taxon>Balanidae</taxon>
        <taxon>Amphibalaninae</taxon>
        <taxon>Amphibalanus</taxon>
    </lineage>
</organism>
<dbReference type="PANTHER" id="PTHR14237">
    <property type="entry name" value="MOLYBDOPTERIN COFACTOR SULFURASE MOSC"/>
    <property type="match status" value="1"/>
</dbReference>
<accession>A0A6A4VK26</accession>
<dbReference type="Pfam" id="PF03476">
    <property type="entry name" value="MOSC_N"/>
    <property type="match status" value="1"/>
</dbReference>
<dbReference type="AlphaFoldDB" id="A0A6A4VK26"/>
<dbReference type="PROSITE" id="PS51340">
    <property type="entry name" value="MOSC"/>
    <property type="match status" value="1"/>
</dbReference>
<evidence type="ECO:0000313" key="3">
    <source>
        <dbReference type="Proteomes" id="UP000440578"/>
    </source>
</evidence>